<proteinExistence type="predicted"/>
<sequence>MSHVLKRGRRGKQKLGVLMNYDAQHIYTRYTNNETNDYGIIHNCANIIFPKSATRIWMEIGMIQVSLPRIPILAIGLRVKGQLGFHKDWCDPEEPPTHSHLGDQITERSAGLALLLVLELAALFICTQEEVLRSTSIASARLTLDITRERSPPALSLLGLACMKET</sequence>
<protein>
    <submittedName>
        <fullName evidence="1">Uncharacterized protein</fullName>
    </submittedName>
</protein>
<keyword evidence="2" id="KW-1185">Reference proteome</keyword>
<evidence type="ECO:0000313" key="1">
    <source>
        <dbReference type="EMBL" id="KAL0923629.1"/>
    </source>
</evidence>
<dbReference type="EMBL" id="JANQDX010000006">
    <property type="protein sequence ID" value="KAL0923629.1"/>
    <property type="molecule type" value="Genomic_DNA"/>
</dbReference>
<accession>A0ABD0VET6</accession>
<name>A0ABD0VET6_DENTH</name>
<organism evidence="1 2">
    <name type="scientific">Dendrobium thyrsiflorum</name>
    <name type="common">Pinecone-like raceme dendrobium</name>
    <name type="synonym">Orchid</name>
    <dbReference type="NCBI Taxonomy" id="117978"/>
    <lineage>
        <taxon>Eukaryota</taxon>
        <taxon>Viridiplantae</taxon>
        <taxon>Streptophyta</taxon>
        <taxon>Embryophyta</taxon>
        <taxon>Tracheophyta</taxon>
        <taxon>Spermatophyta</taxon>
        <taxon>Magnoliopsida</taxon>
        <taxon>Liliopsida</taxon>
        <taxon>Asparagales</taxon>
        <taxon>Orchidaceae</taxon>
        <taxon>Epidendroideae</taxon>
        <taxon>Malaxideae</taxon>
        <taxon>Dendrobiinae</taxon>
        <taxon>Dendrobium</taxon>
    </lineage>
</organism>
<evidence type="ECO:0000313" key="2">
    <source>
        <dbReference type="Proteomes" id="UP001552299"/>
    </source>
</evidence>
<dbReference type="Proteomes" id="UP001552299">
    <property type="component" value="Unassembled WGS sequence"/>
</dbReference>
<comment type="caution">
    <text evidence="1">The sequence shown here is derived from an EMBL/GenBank/DDBJ whole genome shotgun (WGS) entry which is preliminary data.</text>
</comment>
<reference evidence="1 2" key="1">
    <citation type="journal article" date="2024" name="Plant Biotechnol. J.">
        <title>Dendrobium thyrsiflorum genome and its molecular insights into genes involved in important horticultural traits.</title>
        <authorList>
            <person name="Chen B."/>
            <person name="Wang J.Y."/>
            <person name="Zheng P.J."/>
            <person name="Li K.L."/>
            <person name="Liang Y.M."/>
            <person name="Chen X.F."/>
            <person name="Zhang C."/>
            <person name="Zhao X."/>
            <person name="He X."/>
            <person name="Zhang G.Q."/>
            <person name="Liu Z.J."/>
            <person name="Xu Q."/>
        </authorList>
    </citation>
    <scope>NUCLEOTIDE SEQUENCE [LARGE SCALE GENOMIC DNA]</scope>
    <source>
        <strain evidence="1">GZMU011</strain>
    </source>
</reference>
<gene>
    <name evidence="1" type="ORF">M5K25_007694</name>
</gene>
<dbReference type="AlphaFoldDB" id="A0ABD0VET6"/>